<protein>
    <submittedName>
        <fullName evidence="2">Uncharacterized protein</fullName>
    </submittedName>
</protein>
<feature type="compositionally biased region" description="Pro residues" evidence="1">
    <location>
        <begin position="139"/>
        <end position="150"/>
    </location>
</feature>
<dbReference type="EMBL" id="CDMZ01004819">
    <property type="protein sequence ID" value="CEM51020.1"/>
    <property type="molecule type" value="Genomic_DNA"/>
</dbReference>
<dbReference type="AlphaFoldDB" id="A0A0G4I287"/>
<feature type="region of interest" description="Disordered" evidence="1">
    <location>
        <begin position="654"/>
        <end position="673"/>
    </location>
</feature>
<feature type="region of interest" description="Disordered" evidence="1">
    <location>
        <begin position="1"/>
        <end position="66"/>
    </location>
</feature>
<feature type="region of interest" description="Disordered" evidence="1">
    <location>
        <begin position="78"/>
        <end position="183"/>
    </location>
</feature>
<reference evidence="2" key="1">
    <citation type="submission" date="2014-11" db="EMBL/GenBank/DDBJ databases">
        <authorList>
            <person name="Otto D Thomas"/>
            <person name="Naeem Raeece"/>
        </authorList>
    </citation>
    <scope>NUCLEOTIDE SEQUENCE</scope>
</reference>
<gene>
    <name evidence="2" type="ORF">Cvel_10325</name>
</gene>
<evidence type="ECO:0000256" key="1">
    <source>
        <dbReference type="SAM" id="MobiDB-lite"/>
    </source>
</evidence>
<dbReference type="VEuPathDB" id="CryptoDB:Cvel_10325"/>
<accession>A0A0G4I287</accession>
<feature type="compositionally biased region" description="Pro residues" evidence="1">
    <location>
        <begin position="82"/>
        <end position="93"/>
    </location>
</feature>
<name>A0A0G4I287_9ALVE</name>
<feature type="region of interest" description="Disordered" evidence="1">
    <location>
        <begin position="350"/>
        <end position="373"/>
    </location>
</feature>
<proteinExistence type="predicted"/>
<feature type="region of interest" description="Disordered" evidence="1">
    <location>
        <begin position="388"/>
        <end position="412"/>
    </location>
</feature>
<sequence length="727" mass="78770">MYPDPFPQPPPRLPPYTPSYPLGPTAEPHQQDGLHYNPYRGMDGTSPPYPGFPSPHSGQMEPLSRRLVPWADVSTVAEPLQYTPPPPPGPPPSRVRSDFPAARSPPPDAASERPSRSNLVPWTEVSPDAEPLQIGGRAGPPPPPPGLPPPHLRRDQPQLCPAVSWRDIDSESQQRESHISAPLLSISSDAQPVNGRESHISAPLLSISSDAQAVNGRESHISAPLLSISSDAQPVNGRESHISAPLLSISSDAQPVNGRESHISAPLLSISSDAQPVNGRESHISAPLLSISSDAQPVNGRESHISAPLLSISSDAQPVNGRESHISAPLLSISSDAQPVNGRDGHVPYPFLPIPSRRSLSSDAQPVGERESYTPRALVPTVPMEAFSSDAPCVPSRQEEKPPPPSIPPKGFHLSAHLSGVPSWFEEDEVSLGDSNLSPSSSLARTAVFLSGEEDAMTSYSGMYAEGDAELDDDLLEASFAELFNTFLFPCFGCGQEKDCGSEFSIAQMYKQKPRCHACVKTKRPSKQPVKIPPSFKRCSRHKGWVPVERGFQVNKGTSVCDQCIQKREYSGQEMVNAKKRRPEKGACRVRDVSEVYGMPYTIPLETFQQAGVAKTLKDFVTEKDVEAADWLYTVGGQGNPVEGIGFTLRPKGMGGVGGEEPKQNGDGVEGEDDGHRFIFGSYIKSSEVLKKRAYPHRRAFIWMNRVPKKYKVAAKADAKKADIPPK</sequence>
<organism evidence="2">
    <name type="scientific">Chromera velia CCMP2878</name>
    <dbReference type="NCBI Taxonomy" id="1169474"/>
    <lineage>
        <taxon>Eukaryota</taxon>
        <taxon>Sar</taxon>
        <taxon>Alveolata</taxon>
        <taxon>Colpodellida</taxon>
        <taxon>Chromeraceae</taxon>
        <taxon>Chromera</taxon>
    </lineage>
</organism>
<feature type="compositionally biased region" description="Pro residues" evidence="1">
    <location>
        <begin position="1"/>
        <end position="18"/>
    </location>
</feature>
<feature type="compositionally biased region" description="Basic and acidic residues" evidence="1">
    <location>
        <begin position="166"/>
        <end position="178"/>
    </location>
</feature>
<evidence type="ECO:0000313" key="2">
    <source>
        <dbReference type="EMBL" id="CEM51020.1"/>
    </source>
</evidence>